<feature type="region of interest" description="Disordered" evidence="1">
    <location>
        <begin position="1"/>
        <end position="176"/>
    </location>
</feature>
<reference evidence="2 3" key="1">
    <citation type="submission" date="2008-07" db="EMBL/GenBank/DDBJ databases">
        <authorList>
            <person name="El-Sayed N."/>
            <person name="Caler E."/>
            <person name="Inman J."/>
            <person name="Amedeo P."/>
            <person name="Hass B."/>
            <person name="Wortman J."/>
        </authorList>
    </citation>
    <scope>NUCLEOTIDE SEQUENCE [LARGE SCALE GENOMIC DNA]</scope>
    <source>
        <strain evidence="3">ATCC 50983 / TXsc</strain>
    </source>
</reference>
<accession>C5K499</accession>
<dbReference type="GeneID" id="9051274"/>
<dbReference type="InParanoid" id="C5K499"/>
<gene>
    <name evidence="2" type="ORF">Pmar_PMAR015656</name>
</gene>
<feature type="region of interest" description="Disordered" evidence="1">
    <location>
        <begin position="196"/>
        <end position="242"/>
    </location>
</feature>
<dbReference type="Proteomes" id="UP000007800">
    <property type="component" value="Unassembled WGS sequence"/>
</dbReference>
<feature type="compositionally biased region" description="Basic and acidic residues" evidence="1">
    <location>
        <begin position="67"/>
        <end position="76"/>
    </location>
</feature>
<feature type="compositionally biased region" description="Basic and acidic residues" evidence="1">
    <location>
        <begin position="85"/>
        <end position="104"/>
    </location>
</feature>
<protein>
    <submittedName>
        <fullName evidence="2">Uncharacterized protein</fullName>
    </submittedName>
</protein>
<sequence>MEISSARRHKFGAKGWSFDDIRNPNEEDDDAEEEKATTEAKAASERESAAEAEEPSPEEGPPAEPTSSREGEDTARVKRSYTHGGDIDRAADPQDFPERPDSRHGGSRSLRSIRTFAGEPQQATDQTPLKVEVPEVSHSPDAAADEQSVDTAGEERAPAGPVAASEAEELQQFMADELSPAESFTVCCNLDKSLSVSTQDTFEEDQPDSPLSESMPSVDDGMVEEEAPTGALAAPQTEDPELMTDQLMSEEPSLAEPLTVGYIPLMS</sequence>
<name>C5K499_PERM5</name>
<evidence type="ECO:0000313" key="2">
    <source>
        <dbReference type="EMBL" id="EER20715.1"/>
    </source>
</evidence>
<evidence type="ECO:0000313" key="3">
    <source>
        <dbReference type="Proteomes" id="UP000007800"/>
    </source>
</evidence>
<dbReference type="EMBL" id="GG670443">
    <property type="protein sequence ID" value="EER20715.1"/>
    <property type="molecule type" value="Genomic_DNA"/>
</dbReference>
<keyword evidence="3" id="KW-1185">Reference proteome</keyword>
<organism evidence="3">
    <name type="scientific">Perkinsus marinus (strain ATCC 50983 / TXsc)</name>
    <dbReference type="NCBI Taxonomy" id="423536"/>
    <lineage>
        <taxon>Eukaryota</taxon>
        <taxon>Sar</taxon>
        <taxon>Alveolata</taxon>
        <taxon>Perkinsozoa</taxon>
        <taxon>Perkinsea</taxon>
        <taxon>Perkinsida</taxon>
        <taxon>Perkinsidae</taxon>
        <taxon>Perkinsus</taxon>
    </lineage>
</organism>
<evidence type="ECO:0000256" key="1">
    <source>
        <dbReference type="SAM" id="MobiDB-lite"/>
    </source>
</evidence>
<dbReference type="RefSeq" id="XP_002788919.1">
    <property type="nucleotide sequence ID" value="XM_002788873.1"/>
</dbReference>
<feature type="compositionally biased region" description="Basic residues" evidence="1">
    <location>
        <begin position="1"/>
        <end position="12"/>
    </location>
</feature>
<dbReference type="AlphaFoldDB" id="C5K499"/>
<proteinExistence type="predicted"/>
<feature type="compositionally biased region" description="Basic and acidic residues" evidence="1">
    <location>
        <begin position="34"/>
        <end position="49"/>
    </location>
</feature>